<evidence type="ECO:0000313" key="1">
    <source>
        <dbReference type="EMBL" id="KAH8030402.1"/>
    </source>
</evidence>
<name>A0A9J6E7Y8_RHIMP</name>
<sequence>MTARENISFTGQEEISEASEIEVSIKGEVNEGHVEAHAEHGVAQATPLNVEVNEMLLTSHQDADIAPCIKAEPNDQSMTAHEDVDRMSQEETSKASKLQVCISVEPKEAQVEASGDAYYVLQELTSTASGMASFVTTEPNETGMTVPEGTDFMLQENITKASKWEACIKVKPTEAKAVSDAPEMSSCCEVEPNEMCLAASEGAACASSPLAGSKALDIETCVKLRSNEPFMAGCDDTNCVLQETLSKTPETRAFVKDEPYLTFNEDTDGALQETSRTSDIDMCVKFEPNETLDNGIDNSFLTTVSNALIHIEAQATVLDVKAHEDRARALRETSKSPETIDCFKVQGDLEPAELPVEVCSRDLEQGNPRQSTLCAKSQVRARMEEVNSVRCVRDAAVLQQELVDANQTTVPAGT</sequence>
<gene>
    <name evidence="1" type="ORF">HPB51_006834</name>
</gene>
<protein>
    <submittedName>
        <fullName evidence="1">Uncharacterized protein</fullName>
    </submittedName>
</protein>
<accession>A0A9J6E7Y8</accession>
<dbReference type="AlphaFoldDB" id="A0A9J6E7Y8"/>
<evidence type="ECO:0000313" key="2">
    <source>
        <dbReference type="Proteomes" id="UP000821866"/>
    </source>
</evidence>
<comment type="caution">
    <text evidence="1">The sequence shown here is derived from an EMBL/GenBank/DDBJ whole genome shotgun (WGS) entry which is preliminary data.</text>
</comment>
<organism evidence="1 2">
    <name type="scientific">Rhipicephalus microplus</name>
    <name type="common">Cattle tick</name>
    <name type="synonym">Boophilus microplus</name>
    <dbReference type="NCBI Taxonomy" id="6941"/>
    <lineage>
        <taxon>Eukaryota</taxon>
        <taxon>Metazoa</taxon>
        <taxon>Ecdysozoa</taxon>
        <taxon>Arthropoda</taxon>
        <taxon>Chelicerata</taxon>
        <taxon>Arachnida</taxon>
        <taxon>Acari</taxon>
        <taxon>Parasitiformes</taxon>
        <taxon>Ixodida</taxon>
        <taxon>Ixodoidea</taxon>
        <taxon>Ixodidae</taxon>
        <taxon>Rhipicephalinae</taxon>
        <taxon>Rhipicephalus</taxon>
        <taxon>Boophilus</taxon>
    </lineage>
</organism>
<keyword evidence="2" id="KW-1185">Reference proteome</keyword>
<reference evidence="1" key="1">
    <citation type="journal article" date="2020" name="Cell">
        <title>Large-Scale Comparative Analyses of Tick Genomes Elucidate Their Genetic Diversity and Vector Capacities.</title>
        <authorList>
            <consortium name="Tick Genome and Microbiome Consortium (TIGMIC)"/>
            <person name="Jia N."/>
            <person name="Wang J."/>
            <person name="Shi W."/>
            <person name="Du L."/>
            <person name="Sun Y."/>
            <person name="Zhan W."/>
            <person name="Jiang J.F."/>
            <person name="Wang Q."/>
            <person name="Zhang B."/>
            <person name="Ji P."/>
            <person name="Bell-Sakyi L."/>
            <person name="Cui X.M."/>
            <person name="Yuan T.T."/>
            <person name="Jiang B.G."/>
            <person name="Yang W.F."/>
            <person name="Lam T.T."/>
            <person name="Chang Q.C."/>
            <person name="Ding S.J."/>
            <person name="Wang X.J."/>
            <person name="Zhu J.G."/>
            <person name="Ruan X.D."/>
            <person name="Zhao L."/>
            <person name="Wei J.T."/>
            <person name="Ye R.Z."/>
            <person name="Que T.C."/>
            <person name="Du C.H."/>
            <person name="Zhou Y.H."/>
            <person name="Cheng J.X."/>
            <person name="Dai P.F."/>
            <person name="Guo W.B."/>
            <person name="Han X.H."/>
            <person name="Huang E.J."/>
            <person name="Li L.F."/>
            <person name="Wei W."/>
            <person name="Gao Y.C."/>
            <person name="Liu J.Z."/>
            <person name="Shao H.Z."/>
            <person name="Wang X."/>
            <person name="Wang C.C."/>
            <person name="Yang T.C."/>
            <person name="Huo Q.B."/>
            <person name="Li W."/>
            <person name="Chen H.Y."/>
            <person name="Chen S.E."/>
            <person name="Zhou L.G."/>
            <person name="Ni X.B."/>
            <person name="Tian J.H."/>
            <person name="Sheng Y."/>
            <person name="Liu T."/>
            <person name="Pan Y.S."/>
            <person name="Xia L.Y."/>
            <person name="Li J."/>
            <person name="Zhao F."/>
            <person name="Cao W.C."/>
        </authorList>
    </citation>
    <scope>NUCLEOTIDE SEQUENCE</scope>
    <source>
        <strain evidence="1">Rmic-2018</strain>
    </source>
</reference>
<proteinExistence type="predicted"/>
<dbReference type="EMBL" id="JABSTU010000005">
    <property type="protein sequence ID" value="KAH8030402.1"/>
    <property type="molecule type" value="Genomic_DNA"/>
</dbReference>
<dbReference type="Proteomes" id="UP000821866">
    <property type="component" value="Chromosome 3"/>
</dbReference>
<reference evidence="1" key="2">
    <citation type="submission" date="2021-09" db="EMBL/GenBank/DDBJ databases">
        <authorList>
            <person name="Jia N."/>
            <person name="Wang J."/>
            <person name="Shi W."/>
            <person name="Du L."/>
            <person name="Sun Y."/>
            <person name="Zhan W."/>
            <person name="Jiang J."/>
            <person name="Wang Q."/>
            <person name="Zhang B."/>
            <person name="Ji P."/>
            <person name="Sakyi L.B."/>
            <person name="Cui X."/>
            <person name="Yuan T."/>
            <person name="Jiang B."/>
            <person name="Yang W."/>
            <person name="Lam T.T.-Y."/>
            <person name="Chang Q."/>
            <person name="Ding S."/>
            <person name="Wang X."/>
            <person name="Zhu J."/>
            <person name="Ruan X."/>
            <person name="Zhao L."/>
            <person name="Wei J."/>
            <person name="Que T."/>
            <person name="Du C."/>
            <person name="Cheng J."/>
            <person name="Dai P."/>
            <person name="Han X."/>
            <person name="Huang E."/>
            <person name="Gao Y."/>
            <person name="Liu J."/>
            <person name="Shao H."/>
            <person name="Ye R."/>
            <person name="Li L."/>
            <person name="Wei W."/>
            <person name="Wang X."/>
            <person name="Wang C."/>
            <person name="Huo Q."/>
            <person name="Li W."/>
            <person name="Guo W."/>
            <person name="Chen H."/>
            <person name="Chen S."/>
            <person name="Zhou L."/>
            <person name="Zhou L."/>
            <person name="Ni X."/>
            <person name="Tian J."/>
            <person name="Zhou Y."/>
            <person name="Sheng Y."/>
            <person name="Liu T."/>
            <person name="Pan Y."/>
            <person name="Xia L."/>
            <person name="Li J."/>
            <person name="Zhao F."/>
            <person name="Cao W."/>
        </authorList>
    </citation>
    <scope>NUCLEOTIDE SEQUENCE</scope>
    <source>
        <strain evidence="1">Rmic-2018</strain>
        <tissue evidence="1">Larvae</tissue>
    </source>
</reference>